<accession>A0AAE0VKX5</accession>
<feature type="chain" id="PRO_5042132821" evidence="2">
    <location>
        <begin position="19"/>
        <end position="190"/>
    </location>
</feature>
<protein>
    <submittedName>
        <fullName evidence="3">Uncharacterized protein</fullName>
    </submittedName>
</protein>
<dbReference type="AlphaFoldDB" id="A0AAE0VKX5"/>
<keyword evidence="4" id="KW-1185">Reference proteome</keyword>
<evidence type="ECO:0000313" key="3">
    <source>
        <dbReference type="EMBL" id="KAK3582088.1"/>
    </source>
</evidence>
<proteinExistence type="predicted"/>
<organism evidence="3 4">
    <name type="scientific">Potamilus streckersoni</name>
    <dbReference type="NCBI Taxonomy" id="2493646"/>
    <lineage>
        <taxon>Eukaryota</taxon>
        <taxon>Metazoa</taxon>
        <taxon>Spiralia</taxon>
        <taxon>Lophotrochozoa</taxon>
        <taxon>Mollusca</taxon>
        <taxon>Bivalvia</taxon>
        <taxon>Autobranchia</taxon>
        <taxon>Heteroconchia</taxon>
        <taxon>Palaeoheterodonta</taxon>
        <taxon>Unionida</taxon>
        <taxon>Unionoidea</taxon>
        <taxon>Unionidae</taxon>
        <taxon>Ambleminae</taxon>
        <taxon>Lampsilini</taxon>
        <taxon>Potamilus</taxon>
    </lineage>
</organism>
<evidence type="ECO:0000313" key="4">
    <source>
        <dbReference type="Proteomes" id="UP001195483"/>
    </source>
</evidence>
<reference evidence="3" key="3">
    <citation type="submission" date="2023-05" db="EMBL/GenBank/DDBJ databases">
        <authorList>
            <person name="Smith C.H."/>
        </authorList>
    </citation>
    <scope>NUCLEOTIDE SEQUENCE</scope>
    <source>
        <strain evidence="3">CHS0354</strain>
        <tissue evidence="3">Mantle</tissue>
    </source>
</reference>
<reference evidence="3" key="1">
    <citation type="journal article" date="2021" name="Genome Biol. Evol.">
        <title>A High-Quality Reference Genome for a Parasitic Bivalve with Doubly Uniparental Inheritance (Bivalvia: Unionida).</title>
        <authorList>
            <person name="Smith C.H."/>
        </authorList>
    </citation>
    <scope>NUCLEOTIDE SEQUENCE</scope>
    <source>
        <strain evidence="3">CHS0354</strain>
    </source>
</reference>
<reference evidence="3" key="2">
    <citation type="journal article" date="2021" name="Genome Biol. Evol.">
        <title>Developing a high-quality reference genome for a parasitic bivalve with doubly uniparental inheritance (Bivalvia: Unionida).</title>
        <authorList>
            <person name="Smith C.H."/>
        </authorList>
    </citation>
    <scope>NUCLEOTIDE SEQUENCE</scope>
    <source>
        <strain evidence="3">CHS0354</strain>
        <tissue evidence="3">Mantle</tissue>
    </source>
</reference>
<gene>
    <name evidence="3" type="ORF">CHS0354_012394</name>
</gene>
<keyword evidence="1" id="KW-1133">Transmembrane helix</keyword>
<sequence>MTLDMLFIIIGLLLNVIAETKYNSIVPATKMSYTRTRKATKTKSYRTATNITPFVTRSTISTSWSTSVATESKAQVATSVYSSTVDRNVLLAAFGSSAGLLVISVFFNVYFIQKRRRTQIEYTNEGTYSDLMPPEHERGRHHTIPTAINTDIRNIPCCNDTASYKSPAVDMDEYLSPRQSGEKATYDYVQ</sequence>
<name>A0AAE0VKX5_9BIVA</name>
<dbReference type="Proteomes" id="UP001195483">
    <property type="component" value="Unassembled WGS sequence"/>
</dbReference>
<feature type="transmembrane region" description="Helical" evidence="1">
    <location>
        <begin position="89"/>
        <end position="112"/>
    </location>
</feature>
<keyword evidence="2" id="KW-0732">Signal</keyword>
<evidence type="ECO:0000256" key="1">
    <source>
        <dbReference type="SAM" id="Phobius"/>
    </source>
</evidence>
<keyword evidence="1" id="KW-0812">Transmembrane</keyword>
<keyword evidence="1" id="KW-0472">Membrane</keyword>
<comment type="caution">
    <text evidence="3">The sequence shown here is derived from an EMBL/GenBank/DDBJ whole genome shotgun (WGS) entry which is preliminary data.</text>
</comment>
<evidence type="ECO:0000256" key="2">
    <source>
        <dbReference type="SAM" id="SignalP"/>
    </source>
</evidence>
<dbReference type="EMBL" id="JAEAOA010000750">
    <property type="protein sequence ID" value="KAK3582088.1"/>
    <property type="molecule type" value="Genomic_DNA"/>
</dbReference>
<feature type="signal peptide" evidence="2">
    <location>
        <begin position="1"/>
        <end position="18"/>
    </location>
</feature>